<dbReference type="EMBL" id="OE002447">
    <property type="protein sequence ID" value="CAD7458746.1"/>
    <property type="molecule type" value="Genomic_DNA"/>
</dbReference>
<reference evidence="1" key="1">
    <citation type="submission" date="2020-11" db="EMBL/GenBank/DDBJ databases">
        <authorList>
            <person name="Tran Van P."/>
        </authorList>
    </citation>
    <scope>NUCLEOTIDE SEQUENCE</scope>
</reference>
<gene>
    <name evidence="1" type="ORF">TTEB3V08_LOCUS6719</name>
</gene>
<protein>
    <recommendedName>
        <fullName evidence="2">Gastric triacylglycerol lipase</fullName>
    </recommendedName>
</protein>
<dbReference type="InterPro" id="IPR029058">
    <property type="entry name" value="AB_hydrolase_fold"/>
</dbReference>
<accession>A0A7R9NWF3</accession>
<dbReference type="SUPFAM" id="SSF53474">
    <property type="entry name" value="alpha/beta-Hydrolases"/>
    <property type="match status" value="1"/>
</dbReference>
<name>A0A7R9NWF3_9NEOP</name>
<evidence type="ECO:0008006" key="2">
    <source>
        <dbReference type="Google" id="ProtNLM"/>
    </source>
</evidence>
<organism evidence="1">
    <name type="scientific">Timema tahoe</name>
    <dbReference type="NCBI Taxonomy" id="61484"/>
    <lineage>
        <taxon>Eukaryota</taxon>
        <taxon>Metazoa</taxon>
        <taxon>Ecdysozoa</taxon>
        <taxon>Arthropoda</taxon>
        <taxon>Hexapoda</taxon>
        <taxon>Insecta</taxon>
        <taxon>Pterygota</taxon>
        <taxon>Neoptera</taxon>
        <taxon>Polyneoptera</taxon>
        <taxon>Phasmatodea</taxon>
        <taxon>Timematodea</taxon>
        <taxon>Timematoidea</taxon>
        <taxon>Timematidae</taxon>
        <taxon>Timema</taxon>
    </lineage>
</organism>
<dbReference type="Gene3D" id="3.40.50.1820">
    <property type="entry name" value="alpha/beta hydrolase"/>
    <property type="match status" value="1"/>
</dbReference>
<dbReference type="PANTHER" id="PTHR11005">
    <property type="entry name" value="LYSOSOMAL ACID LIPASE-RELATED"/>
    <property type="match status" value="1"/>
</dbReference>
<proteinExistence type="predicted"/>
<evidence type="ECO:0000313" key="1">
    <source>
        <dbReference type="EMBL" id="CAD7458746.1"/>
    </source>
</evidence>
<sequence length="259" mass="29598">MGPEGGWGCPSNLKDQISSRKKTLRRDNTRTQERALSRLDKRKGLRKLGLLGQDGKRWFFGSPLVTIGLRIDILSIYLFLAHFLGADEFLPRNTFLNFLSKFGCELTTTERKICENFIFLLCGFDAAEFNISMLPVILGHTPAGTSTRTLVHYAQLIRSGRFEPYDFGPRMNMKCYNQSTPPEYDLTNIAVPIALHYSDNDWLAGHLDVKNLSVRLQQKIGMFRVSLPSFNHVDFMWAKDAPKLVYSKILKALKQYVNK</sequence>
<dbReference type="AlphaFoldDB" id="A0A7R9NWF3"/>